<dbReference type="EMBL" id="BGPR01003085">
    <property type="protein sequence ID" value="GBM83504.1"/>
    <property type="molecule type" value="Genomic_DNA"/>
</dbReference>
<organism evidence="1 2">
    <name type="scientific">Araneus ventricosus</name>
    <name type="common">Orbweaver spider</name>
    <name type="synonym">Epeira ventricosa</name>
    <dbReference type="NCBI Taxonomy" id="182803"/>
    <lineage>
        <taxon>Eukaryota</taxon>
        <taxon>Metazoa</taxon>
        <taxon>Ecdysozoa</taxon>
        <taxon>Arthropoda</taxon>
        <taxon>Chelicerata</taxon>
        <taxon>Arachnida</taxon>
        <taxon>Araneae</taxon>
        <taxon>Araneomorphae</taxon>
        <taxon>Entelegynae</taxon>
        <taxon>Araneoidea</taxon>
        <taxon>Araneidae</taxon>
        <taxon>Araneus</taxon>
    </lineage>
</organism>
<protein>
    <submittedName>
        <fullName evidence="1">Uncharacterized protein</fullName>
    </submittedName>
</protein>
<sequence length="123" mass="13893">MEKAFRTNTTHFKPTLCRQLKRYAANGTKESERMCCDICVPHLLAALSDMRETDVRSRARNLCAFPLEYKGRRLSDNRSFVTLDEGLKLTITGWPLIIGLTVTGQLMRTACVARLMGKKSPAE</sequence>
<gene>
    <name evidence="1" type="ORF">AVEN_199595_1</name>
</gene>
<evidence type="ECO:0000313" key="2">
    <source>
        <dbReference type="Proteomes" id="UP000499080"/>
    </source>
</evidence>
<name>A0A4Y2J0P3_ARAVE</name>
<evidence type="ECO:0000313" key="1">
    <source>
        <dbReference type="EMBL" id="GBM83504.1"/>
    </source>
</evidence>
<dbReference type="AlphaFoldDB" id="A0A4Y2J0P3"/>
<reference evidence="1 2" key="1">
    <citation type="journal article" date="2019" name="Sci. Rep.">
        <title>Orb-weaving spider Araneus ventricosus genome elucidates the spidroin gene catalogue.</title>
        <authorList>
            <person name="Kono N."/>
            <person name="Nakamura H."/>
            <person name="Ohtoshi R."/>
            <person name="Moran D.A.P."/>
            <person name="Shinohara A."/>
            <person name="Yoshida Y."/>
            <person name="Fujiwara M."/>
            <person name="Mori M."/>
            <person name="Tomita M."/>
            <person name="Arakawa K."/>
        </authorList>
    </citation>
    <scope>NUCLEOTIDE SEQUENCE [LARGE SCALE GENOMIC DNA]</scope>
</reference>
<comment type="caution">
    <text evidence="1">The sequence shown here is derived from an EMBL/GenBank/DDBJ whole genome shotgun (WGS) entry which is preliminary data.</text>
</comment>
<accession>A0A4Y2J0P3</accession>
<dbReference type="Proteomes" id="UP000499080">
    <property type="component" value="Unassembled WGS sequence"/>
</dbReference>
<proteinExistence type="predicted"/>
<keyword evidence="2" id="KW-1185">Reference proteome</keyword>